<dbReference type="Gene3D" id="3.10.129.10">
    <property type="entry name" value="Hotdog Thioesterase"/>
    <property type="match status" value="1"/>
</dbReference>
<dbReference type="RefSeq" id="WP_265546604.1">
    <property type="nucleotide sequence ID" value="NZ_CP098740.1"/>
</dbReference>
<proteinExistence type="predicted"/>
<gene>
    <name evidence="1" type="ORF">NEH16_31910</name>
</gene>
<evidence type="ECO:0000313" key="1">
    <source>
        <dbReference type="EMBL" id="UZK58074.1"/>
    </source>
</evidence>
<sequence>MSDTYEYRFTATGTEAEADGSYLGCLLRQEQCRELALERTAAPAAPLGTREMDCEALTETEPGDAVLVRVRVTGTAPGELELTYHQYKQGAHGEEVLVARGRERVAGISPSILSTPAGSSA</sequence>
<protein>
    <submittedName>
        <fullName evidence="1">Uncharacterized protein</fullName>
    </submittedName>
</protein>
<dbReference type="EMBL" id="CP098740">
    <property type="protein sequence ID" value="UZK58074.1"/>
    <property type="molecule type" value="Genomic_DNA"/>
</dbReference>
<evidence type="ECO:0000313" key="2">
    <source>
        <dbReference type="Proteomes" id="UP001164963"/>
    </source>
</evidence>
<reference evidence="1" key="1">
    <citation type="journal article" date="2022" name="Front. Microbiol.">
        <title>Mirubactin C rescues the lethal effect of cell wall biosynthesis mutations in Bacillus subtilis.</title>
        <authorList>
            <person name="Kepplinger B."/>
            <person name="Wen X."/>
            <person name="Tyler A.R."/>
            <person name="Kim B.Y."/>
            <person name="Brown J."/>
            <person name="Banks P."/>
            <person name="Dashti Y."/>
            <person name="Mackenzie E.S."/>
            <person name="Wills C."/>
            <person name="Kawai Y."/>
            <person name="Waldron K.J."/>
            <person name="Allenby N.E.E."/>
            <person name="Wu L.J."/>
            <person name="Hall M.J."/>
            <person name="Errington J."/>
        </authorList>
    </citation>
    <scope>NUCLEOTIDE SEQUENCE</scope>
    <source>
        <strain evidence="1">MDA8-470</strain>
    </source>
</reference>
<accession>A0ABY6Q162</accession>
<dbReference type="Proteomes" id="UP001164963">
    <property type="component" value="Chromosome"/>
</dbReference>
<keyword evidence="2" id="KW-1185">Reference proteome</keyword>
<organism evidence="1 2">
    <name type="scientific">Streptomyces drozdowiczii</name>
    <dbReference type="NCBI Taxonomy" id="202862"/>
    <lineage>
        <taxon>Bacteria</taxon>
        <taxon>Bacillati</taxon>
        <taxon>Actinomycetota</taxon>
        <taxon>Actinomycetes</taxon>
        <taxon>Kitasatosporales</taxon>
        <taxon>Streptomycetaceae</taxon>
        <taxon>Streptomyces</taxon>
    </lineage>
</organism>
<name>A0ABY6Q162_9ACTN</name>